<proteinExistence type="predicted"/>
<accession>A0A177NTH7</accession>
<name>A0A177NTH7_9GAMM</name>
<dbReference type="STRING" id="980561.A1359_19620"/>
<dbReference type="RefSeq" id="WP_066976698.1">
    <property type="nucleotide sequence ID" value="NZ_LUUI01000016.1"/>
</dbReference>
<feature type="coiled-coil region" evidence="1">
    <location>
        <begin position="214"/>
        <end position="270"/>
    </location>
</feature>
<dbReference type="AlphaFoldDB" id="A0A177NTH7"/>
<comment type="caution">
    <text evidence="2">The sequence shown here is derived from an EMBL/GenBank/DDBJ whole genome shotgun (WGS) entry which is preliminary data.</text>
</comment>
<gene>
    <name evidence="2" type="ORF">A1359_19620</name>
</gene>
<evidence type="ECO:0000313" key="2">
    <source>
        <dbReference type="EMBL" id="OAI21231.1"/>
    </source>
</evidence>
<evidence type="ECO:0008006" key="4">
    <source>
        <dbReference type="Google" id="ProtNLM"/>
    </source>
</evidence>
<dbReference type="EMBL" id="LUUI01000016">
    <property type="protein sequence ID" value="OAI21231.1"/>
    <property type="molecule type" value="Genomic_DNA"/>
</dbReference>
<protein>
    <recommendedName>
        <fullName evidence="4">Band 7 domain-containing protein</fullName>
    </recommendedName>
</protein>
<keyword evidence="3" id="KW-1185">Reference proteome</keyword>
<organism evidence="2 3">
    <name type="scientific">Methylomonas lenta</name>
    <dbReference type="NCBI Taxonomy" id="980561"/>
    <lineage>
        <taxon>Bacteria</taxon>
        <taxon>Pseudomonadati</taxon>
        <taxon>Pseudomonadota</taxon>
        <taxon>Gammaproteobacteria</taxon>
        <taxon>Methylococcales</taxon>
        <taxon>Methylococcaceae</taxon>
        <taxon>Methylomonas</taxon>
    </lineage>
</organism>
<evidence type="ECO:0000313" key="3">
    <source>
        <dbReference type="Proteomes" id="UP000078476"/>
    </source>
</evidence>
<sequence>MNNPNSELDAWLAGEDIFDQSLTVPEDWVAGFDADRQLVVLKVGPFKRLFLRPGNFNKRFYHQLYPLKIETWPYRRQIKLFEDFCTLDITLDIRFQATLIYVQKNAEQLDSINLHIKQLYADVIEDKISQELSKLADGSWVQNGLSRHENRIAISICELLTQQHIQAEALCHIAVTFVDFPEVQLGKDSVYLHVLKKTFELNQQKHAELQRQQQLDHQQALQAKQQELEHLKQLAEMRRQIQLQDAETQIQLLQDKEQQLERQREVERRIHTEQINHEQQLKEINFDIEMRVQQQLEARQRLIETQQMTDKLAHQALLEDKQTVAEINRRAVAKRRWQEVENSDVTENNAGENP</sequence>
<reference evidence="2 3" key="1">
    <citation type="submission" date="2016-03" db="EMBL/GenBank/DDBJ databases">
        <authorList>
            <person name="Ploux O."/>
        </authorList>
    </citation>
    <scope>NUCLEOTIDE SEQUENCE [LARGE SCALE GENOMIC DNA]</scope>
    <source>
        <strain evidence="2 3">R-45370</strain>
    </source>
</reference>
<dbReference type="OrthoDB" id="5565264at2"/>
<dbReference type="Proteomes" id="UP000078476">
    <property type="component" value="Unassembled WGS sequence"/>
</dbReference>
<evidence type="ECO:0000256" key="1">
    <source>
        <dbReference type="SAM" id="Coils"/>
    </source>
</evidence>
<keyword evidence="1" id="KW-0175">Coiled coil</keyword>